<dbReference type="GO" id="GO:0005524">
    <property type="term" value="F:ATP binding"/>
    <property type="evidence" value="ECO:0007669"/>
    <property type="project" value="InterPro"/>
</dbReference>
<dbReference type="OrthoDB" id="5579860at2759"/>
<proteinExistence type="predicted"/>
<evidence type="ECO:0000313" key="3">
    <source>
        <dbReference type="EMBL" id="KAF5347437.1"/>
    </source>
</evidence>
<evidence type="ECO:0000313" key="4">
    <source>
        <dbReference type="Proteomes" id="UP000559027"/>
    </source>
</evidence>
<evidence type="ECO:0000259" key="2">
    <source>
        <dbReference type="PROSITE" id="PS50011"/>
    </source>
</evidence>
<dbReference type="PROSITE" id="PS50011">
    <property type="entry name" value="PROTEIN_KINASE_DOM"/>
    <property type="match status" value="1"/>
</dbReference>
<accession>A0A8H5CVI8</accession>
<dbReference type="PANTHER" id="PTHR11909">
    <property type="entry name" value="CASEIN KINASE-RELATED"/>
    <property type="match status" value="1"/>
</dbReference>
<evidence type="ECO:0000256" key="1">
    <source>
        <dbReference type="ARBA" id="ARBA00012513"/>
    </source>
</evidence>
<sequence length="424" mass="47553">MSPPKTYCITKLLDTGGHGIIFHGVEDDTNKPVAIKKVRVSQRVKRPILRYESQVHQILHDHPVIPILYGYIQHPHFEYLSMELLGPSIRSCVKGPVAVNTATRVVEQMLSVLEHIHKLGFIHRDIKPANILLSLTDPSKIKLIDFGIARPLKHDNDIPSKYGPLSEKKHIVGTLDWASLNAHNGIGAHATISSTANSPAPIIERIYSSFLELASRDDLESLAYTAFFILRGNLPWKRPPSIHCQSSLRTVQHVKIIKAAASGDKLGIGFPLVFGYLLEYSLGLEFNQIPDYEDLNRRFAGLGDRTVKDAEGPLDWTPVEVQTGIVDLDELTDDQEDADDHDEQVNDYIEEADHGNSSEEERFSDSYFNTDIELYDLQNVRDKSLTLQTKQAELAKSGALPEIGIIERKIVVRDKFSWMSSHVG</sequence>
<dbReference type="GO" id="GO:0004674">
    <property type="term" value="F:protein serine/threonine kinase activity"/>
    <property type="evidence" value="ECO:0007669"/>
    <property type="project" value="UniProtKB-EC"/>
</dbReference>
<protein>
    <recommendedName>
        <fullName evidence="1">non-specific serine/threonine protein kinase</fullName>
        <ecNumber evidence="1">2.7.11.1</ecNumber>
    </recommendedName>
</protein>
<dbReference type="EC" id="2.7.11.1" evidence="1"/>
<comment type="caution">
    <text evidence="3">The sequence shown here is derived from an EMBL/GenBank/DDBJ whole genome shotgun (WGS) entry which is preliminary data.</text>
</comment>
<dbReference type="SUPFAM" id="SSF56112">
    <property type="entry name" value="Protein kinase-like (PK-like)"/>
    <property type="match status" value="1"/>
</dbReference>
<feature type="domain" description="Protein kinase" evidence="2">
    <location>
        <begin position="7"/>
        <end position="300"/>
    </location>
</feature>
<dbReference type="InterPro" id="IPR011009">
    <property type="entry name" value="Kinase-like_dom_sf"/>
</dbReference>
<dbReference type="Gene3D" id="1.10.510.10">
    <property type="entry name" value="Transferase(Phosphotransferase) domain 1"/>
    <property type="match status" value="2"/>
</dbReference>
<dbReference type="InterPro" id="IPR000719">
    <property type="entry name" value="Prot_kinase_dom"/>
</dbReference>
<dbReference type="SMART" id="SM00220">
    <property type="entry name" value="S_TKc"/>
    <property type="match status" value="1"/>
</dbReference>
<name>A0A8H5CVI8_9AGAR</name>
<keyword evidence="4" id="KW-1185">Reference proteome</keyword>
<dbReference type="InterPro" id="IPR050235">
    <property type="entry name" value="CK1_Ser-Thr_kinase"/>
</dbReference>
<dbReference type="InterPro" id="IPR008271">
    <property type="entry name" value="Ser/Thr_kinase_AS"/>
</dbReference>
<dbReference type="Proteomes" id="UP000559027">
    <property type="component" value="Unassembled WGS sequence"/>
</dbReference>
<dbReference type="Pfam" id="PF00069">
    <property type="entry name" value="Pkinase"/>
    <property type="match status" value="1"/>
</dbReference>
<dbReference type="EMBL" id="JAACJO010000025">
    <property type="protein sequence ID" value="KAF5347437.1"/>
    <property type="molecule type" value="Genomic_DNA"/>
</dbReference>
<gene>
    <name evidence="3" type="ORF">D9756_011114</name>
</gene>
<dbReference type="PROSITE" id="PS00108">
    <property type="entry name" value="PROTEIN_KINASE_ST"/>
    <property type="match status" value="1"/>
</dbReference>
<reference evidence="3 4" key="1">
    <citation type="journal article" date="2020" name="ISME J.">
        <title>Uncovering the hidden diversity of litter-decomposition mechanisms in mushroom-forming fungi.</title>
        <authorList>
            <person name="Floudas D."/>
            <person name="Bentzer J."/>
            <person name="Ahren D."/>
            <person name="Johansson T."/>
            <person name="Persson P."/>
            <person name="Tunlid A."/>
        </authorList>
    </citation>
    <scope>NUCLEOTIDE SEQUENCE [LARGE SCALE GENOMIC DNA]</scope>
    <source>
        <strain evidence="3 4">CBS 146.42</strain>
    </source>
</reference>
<dbReference type="AlphaFoldDB" id="A0A8H5CVI8"/>
<organism evidence="3 4">
    <name type="scientific">Leucocoprinus leucothites</name>
    <dbReference type="NCBI Taxonomy" id="201217"/>
    <lineage>
        <taxon>Eukaryota</taxon>
        <taxon>Fungi</taxon>
        <taxon>Dikarya</taxon>
        <taxon>Basidiomycota</taxon>
        <taxon>Agaricomycotina</taxon>
        <taxon>Agaricomycetes</taxon>
        <taxon>Agaricomycetidae</taxon>
        <taxon>Agaricales</taxon>
        <taxon>Agaricineae</taxon>
        <taxon>Agaricaceae</taxon>
        <taxon>Leucocoprinus</taxon>
    </lineage>
</organism>